<dbReference type="SUPFAM" id="SSF50182">
    <property type="entry name" value="Sm-like ribonucleoproteins"/>
    <property type="match status" value="1"/>
</dbReference>
<sequence length="84" mass="9715">MSEGLSPEEGQKILNYFMNKKLTIKICDGRRITGFLYCTDNYPNILISQAVESWEGVNNTERRIGLVMIKRDIIKNIFIAKDDM</sequence>
<dbReference type="Gene3D" id="2.30.30.100">
    <property type="match status" value="1"/>
</dbReference>
<evidence type="ECO:0000313" key="2">
    <source>
        <dbReference type="Proteomes" id="UP000035680"/>
    </source>
</evidence>
<dbReference type="Pfam" id="PF01423">
    <property type="entry name" value="LSM"/>
    <property type="match status" value="1"/>
</dbReference>
<dbReference type="Proteomes" id="UP000035680">
    <property type="component" value="Unassembled WGS sequence"/>
</dbReference>
<dbReference type="GO" id="GO:0003723">
    <property type="term" value="F:RNA binding"/>
    <property type="evidence" value="ECO:0007669"/>
    <property type="project" value="InterPro"/>
</dbReference>
<dbReference type="PROSITE" id="PS52002">
    <property type="entry name" value="SM"/>
    <property type="match status" value="1"/>
</dbReference>
<dbReference type="WBParaSite" id="SVE_1578100.1">
    <property type="protein sequence ID" value="SVE_1578100.1"/>
    <property type="gene ID" value="SVE_1578100"/>
</dbReference>
<accession>A0A0K0FTW9</accession>
<name>A0A0K0FTW9_STRVS</name>
<dbReference type="InterPro" id="IPR010920">
    <property type="entry name" value="LSM_dom_sf"/>
</dbReference>
<organism evidence="2 3">
    <name type="scientific">Strongyloides venezuelensis</name>
    <name type="common">Threadworm</name>
    <dbReference type="NCBI Taxonomy" id="75913"/>
    <lineage>
        <taxon>Eukaryota</taxon>
        <taxon>Metazoa</taxon>
        <taxon>Ecdysozoa</taxon>
        <taxon>Nematoda</taxon>
        <taxon>Chromadorea</taxon>
        <taxon>Rhabditida</taxon>
        <taxon>Tylenchina</taxon>
        <taxon>Panagrolaimomorpha</taxon>
        <taxon>Strongyloidoidea</taxon>
        <taxon>Strongyloididae</taxon>
        <taxon>Strongyloides</taxon>
    </lineage>
</organism>
<dbReference type="GO" id="GO:0005737">
    <property type="term" value="C:cytoplasm"/>
    <property type="evidence" value="ECO:0007669"/>
    <property type="project" value="UniProtKB-ARBA"/>
</dbReference>
<keyword evidence="2" id="KW-1185">Reference proteome</keyword>
<evidence type="ECO:0000313" key="3">
    <source>
        <dbReference type="WBParaSite" id="SVE_1578100.1"/>
    </source>
</evidence>
<reference evidence="2" key="1">
    <citation type="submission" date="2014-07" db="EMBL/GenBank/DDBJ databases">
        <authorList>
            <person name="Martin A.A"/>
            <person name="De Silva N."/>
        </authorList>
    </citation>
    <scope>NUCLEOTIDE SEQUENCE</scope>
</reference>
<feature type="domain" description="Sm" evidence="1">
    <location>
        <begin position="9"/>
        <end position="83"/>
    </location>
</feature>
<evidence type="ECO:0000259" key="1">
    <source>
        <dbReference type="PROSITE" id="PS52002"/>
    </source>
</evidence>
<reference evidence="3" key="2">
    <citation type="submission" date="2015-08" db="UniProtKB">
        <authorList>
            <consortium name="WormBaseParasite"/>
        </authorList>
    </citation>
    <scope>IDENTIFICATION</scope>
</reference>
<dbReference type="AlphaFoldDB" id="A0A0K0FTW9"/>
<protein>
    <submittedName>
        <fullName evidence="3">Sm domain-containing protein</fullName>
    </submittedName>
</protein>
<dbReference type="SMART" id="SM00651">
    <property type="entry name" value="Sm"/>
    <property type="match status" value="1"/>
</dbReference>
<proteinExistence type="predicted"/>
<dbReference type="InterPro" id="IPR001163">
    <property type="entry name" value="Sm_dom_euk/arc"/>
</dbReference>
<dbReference type="InterPro" id="IPR047575">
    <property type="entry name" value="Sm"/>
</dbReference>